<proteinExistence type="predicted"/>
<dbReference type="EC" id="2.3.1.57" evidence="1"/>
<accession>A0A5J4P9K4</accession>
<sequence>MKQALLSDSRIRLRAPEPEDLTVIYETEN</sequence>
<protein>
    <submittedName>
        <fullName evidence="1">Spermidine N(1)-acetyltransferase</fullName>
        <ecNumber evidence="1">2.3.1.57</ecNumber>
    </submittedName>
</protein>
<dbReference type="EMBL" id="SNRY01010143">
    <property type="protein sequence ID" value="KAA6306136.1"/>
    <property type="molecule type" value="Genomic_DNA"/>
</dbReference>
<evidence type="ECO:0000313" key="1">
    <source>
        <dbReference type="EMBL" id="KAA6306136.1"/>
    </source>
</evidence>
<gene>
    <name evidence="1" type="ORF">EZS27_042207</name>
</gene>
<keyword evidence="1" id="KW-0012">Acyltransferase</keyword>
<feature type="non-terminal residue" evidence="1">
    <location>
        <position position="29"/>
    </location>
</feature>
<comment type="caution">
    <text evidence="1">The sequence shown here is derived from an EMBL/GenBank/DDBJ whole genome shotgun (WGS) entry which is preliminary data.</text>
</comment>
<name>A0A5J4P9K4_9ZZZZ</name>
<dbReference type="AlphaFoldDB" id="A0A5J4P9K4"/>
<reference evidence="1" key="1">
    <citation type="submission" date="2019-03" db="EMBL/GenBank/DDBJ databases">
        <title>Single cell metagenomics reveals metabolic interactions within the superorganism composed of flagellate Streblomastix strix and complex community of Bacteroidetes bacteria on its surface.</title>
        <authorList>
            <person name="Treitli S.C."/>
            <person name="Kolisko M."/>
            <person name="Husnik F."/>
            <person name="Keeling P."/>
            <person name="Hampl V."/>
        </authorList>
    </citation>
    <scope>NUCLEOTIDE SEQUENCE</scope>
    <source>
        <strain evidence="1">STM</strain>
    </source>
</reference>
<organism evidence="1">
    <name type="scientific">termite gut metagenome</name>
    <dbReference type="NCBI Taxonomy" id="433724"/>
    <lineage>
        <taxon>unclassified sequences</taxon>
        <taxon>metagenomes</taxon>
        <taxon>organismal metagenomes</taxon>
    </lineage>
</organism>
<dbReference type="GO" id="GO:0004145">
    <property type="term" value="F:diamine N-acetyltransferase activity"/>
    <property type="evidence" value="ECO:0007669"/>
    <property type="project" value="UniProtKB-EC"/>
</dbReference>
<keyword evidence="1" id="KW-0808">Transferase</keyword>